<dbReference type="STRING" id="3641.A0A061EWU1"/>
<dbReference type="OMA" id="AGEMFIQ"/>
<dbReference type="GO" id="GO:0005634">
    <property type="term" value="C:nucleus"/>
    <property type="evidence" value="ECO:0000318"/>
    <property type="project" value="GO_Central"/>
</dbReference>
<reference evidence="4 5" key="1">
    <citation type="journal article" date="2013" name="Genome Biol.">
        <title>The genome sequence of the most widely cultivated cacao type and its use to identify candidate genes regulating pod color.</title>
        <authorList>
            <person name="Motamayor J.C."/>
            <person name="Mockaitis K."/>
            <person name="Schmutz J."/>
            <person name="Haiminen N."/>
            <person name="Iii D.L."/>
            <person name="Cornejo O."/>
            <person name="Findley S.D."/>
            <person name="Zheng P."/>
            <person name="Utro F."/>
            <person name="Royaert S."/>
            <person name="Saski C."/>
            <person name="Jenkins J."/>
            <person name="Podicheti R."/>
            <person name="Zhao M."/>
            <person name="Scheffler B.E."/>
            <person name="Stack J.C."/>
            <person name="Feltus F.A."/>
            <person name="Mustiga G.M."/>
            <person name="Amores F."/>
            <person name="Phillips W."/>
            <person name="Marelli J.P."/>
            <person name="May G.D."/>
            <person name="Shapiro H."/>
            <person name="Ma J."/>
            <person name="Bustamante C.D."/>
            <person name="Schnell R.J."/>
            <person name="Main D."/>
            <person name="Gilbert D."/>
            <person name="Parida L."/>
            <person name="Kuhn D.N."/>
        </authorList>
    </citation>
    <scope>NUCLEOTIDE SEQUENCE [LARGE SCALE GENOMIC DNA]</scope>
    <source>
        <strain evidence="5">cv. Matina 1-6</strain>
    </source>
</reference>
<organism evidence="4 5">
    <name type="scientific">Theobroma cacao</name>
    <name type="common">Cacao</name>
    <name type="synonym">Cocoa</name>
    <dbReference type="NCBI Taxonomy" id="3641"/>
    <lineage>
        <taxon>Eukaryota</taxon>
        <taxon>Viridiplantae</taxon>
        <taxon>Streptophyta</taxon>
        <taxon>Embryophyta</taxon>
        <taxon>Tracheophyta</taxon>
        <taxon>Spermatophyta</taxon>
        <taxon>Magnoliopsida</taxon>
        <taxon>eudicotyledons</taxon>
        <taxon>Gunneridae</taxon>
        <taxon>Pentapetalae</taxon>
        <taxon>rosids</taxon>
        <taxon>malvids</taxon>
        <taxon>Malvales</taxon>
        <taxon>Malvaceae</taxon>
        <taxon>Byttnerioideae</taxon>
        <taxon>Theobroma</taxon>
    </lineage>
</organism>
<evidence type="ECO:0000256" key="1">
    <source>
        <dbReference type="ARBA" id="ARBA00023015"/>
    </source>
</evidence>
<dbReference type="InParanoid" id="A0A061EWU1"/>
<dbReference type="HOGENOM" id="CLU_011924_5_2_1"/>
<keyword evidence="2" id="KW-0804">Transcription</keyword>
<evidence type="ECO:0000256" key="3">
    <source>
        <dbReference type="PROSITE-ProRule" id="PRU01191"/>
    </source>
</evidence>
<evidence type="ECO:0000313" key="4">
    <source>
        <dbReference type="EMBL" id="EOY06704.1"/>
    </source>
</evidence>
<feature type="region of interest" description="SAW" evidence="3">
    <location>
        <begin position="522"/>
        <end position="598"/>
    </location>
</feature>
<comment type="caution">
    <text evidence="3">Lacks conserved residue(s) required for the propagation of feature annotation.</text>
</comment>
<name>A0A061EWU1_THECC</name>
<comment type="similarity">
    <text evidence="3">Belongs to the GRAS family.</text>
</comment>
<dbReference type="GO" id="GO:0003700">
    <property type="term" value="F:DNA-binding transcription factor activity"/>
    <property type="evidence" value="ECO:0000318"/>
    <property type="project" value="GO_Central"/>
</dbReference>
<feature type="short sequence motif" description="VHIID" evidence="3">
    <location>
        <begin position="341"/>
        <end position="345"/>
    </location>
</feature>
<dbReference type="Pfam" id="PF03514">
    <property type="entry name" value="GRAS"/>
    <property type="match status" value="1"/>
</dbReference>
<dbReference type="PANTHER" id="PTHR31636">
    <property type="entry name" value="OSJNBA0084A10.13 PROTEIN-RELATED"/>
    <property type="match status" value="1"/>
</dbReference>
<keyword evidence="5" id="KW-1185">Reference proteome</keyword>
<dbReference type="PROSITE" id="PS50985">
    <property type="entry name" value="GRAS"/>
    <property type="match status" value="1"/>
</dbReference>
<dbReference type="EMBL" id="CM001882">
    <property type="protein sequence ID" value="EOY06704.1"/>
    <property type="molecule type" value="Genomic_DNA"/>
</dbReference>
<evidence type="ECO:0000256" key="2">
    <source>
        <dbReference type="ARBA" id="ARBA00023163"/>
    </source>
</evidence>
<keyword evidence="1" id="KW-0805">Transcription regulation</keyword>
<proteinExistence type="inferred from homology"/>
<accession>A0A061EWU1</accession>
<dbReference type="GO" id="GO:0006355">
    <property type="term" value="P:regulation of DNA-templated transcription"/>
    <property type="evidence" value="ECO:0000318"/>
    <property type="project" value="GO_Central"/>
</dbReference>
<evidence type="ECO:0000313" key="5">
    <source>
        <dbReference type="Proteomes" id="UP000026915"/>
    </source>
</evidence>
<dbReference type="InterPro" id="IPR005202">
    <property type="entry name" value="TF_GRAS"/>
</dbReference>
<dbReference type="AlphaFoldDB" id="A0A061EWU1"/>
<sequence length="600" mass="67411">MADVVFTFDDLNIGGVPDKLRSSDKDFESFEGGGKGKQSSFYGGAYWGETGGIESLSSDYGFYQDDSLEAGFTFSKYRPQEQQQQQQPFTDYGLLDGVSVNAASPPIQTCLEEIAKLGQIPTGIQDAAEMKKENQHPFSLASLGLLNNYGSGFKRLNGERRSEGANDITMLTKEEDRKLSTEEIMRVAGEMFIQSSCQTIDSISMLDHPFNLSFSGLSDQEIKDVELAGLLLAAAEKVGYQQYDRASRLLKQCDYMTFKTGNPVQRSVYYFAEALREKIERETGSASSKGLRRKPLFNLDEATMSLNPTTLACHGELPFCQITQFTGIQAIVENVAEAKRIHIIDLAIRNGVQWTVLMQALASRYECPLELLKITAVATNAKHLMEETGKRLSSFAQSLGIPFAFKIIMVSDMLDLKEDLFELDAEEAVAVYSAYAFRSMLATPNRLENIMRVVRVINPCLMVISEIEANHNSPIFVNRFIEVLFFFSAYFDCIATCMKQNYKNREIIESVFFSEGIKNMVAAEGEDRKVRHVNFDVWRAFFVRYGMEEVELSMASLYQADLIRKNFSCGSSCTLDMNGKCLLVGWKETPLHSLSVWKFL</sequence>
<gene>
    <name evidence="4" type="ORF">TCM_021351</name>
</gene>
<dbReference type="GO" id="GO:0043565">
    <property type="term" value="F:sequence-specific DNA binding"/>
    <property type="evidence" value="ECO:0000318"/>
    <property type="project" value="GO_Central"/>
</dbReference>
<dbReference type="eggNOG" id="ENOG502QQYY">
    <property type="taxonomic scope" value="Eukaryota"/>
</dbReference>
<feature type="region of interest" description="Leucine repeat II (LRII)" evidence="3">
    <location>
        <begin position="387"/>
        <end position="419"/>
    </location>
</feature>
<dbReference type="Proteomes" id="UP000026915">
    <property type="component" value="Chromosome 4"/>
</dbReference>
<dbReference type="Gramene" id="EOY06704">
    <property type="protein sequence ID" value="EOY06704"/>
    <property type="gene ID" value="TCM_021351"/>
</dbReference>
<protein>
    <submittedName>
        <fullName evidence="4">GRAS family transcription factor, putative</fullName>
    </submittedName>
</protein>